<evidence type="ECO:0000256" key="2">
    <source>
        <dbReference type="ARBA" id="ARBA00022643"/>
    </source>
</evidence>
<dbReference type="RefSeq" id="WP_166283589.1">
    <property type="nucleotide sequence ID" value="NZ_JAANNP010000023.1"/>
</dbReference>
<comment type="function">
    <text evidence="6">Quinone reductase that provides resistance to thiol-specific stress caused by electrophilic quinones.</text>
</comment>
<comment type="cofactor">
    <cofactor evidence="6">
        <name>FMN</name>
        <dbReference type="ChEBI" id="CHEBI:58210"/>
    </cofactor>
    <text evidence="6">Binds 1 FMN per subunit.</text>
</comment>
<dbReference type="PANTHER" id="PTHR43741">
    <property type="entry name" value="FMN-DEPENDENT NADH-AZOREDUCTASE 1"/>
    <property type="match status" value="1"/>
</dbReference>
<organism evidence="8 9">
    <name type="scientific">Motilibacter deserti</name>
    <dbReference type="NCBI Taxonomy" id="2714956"/>
    <lineage>
        <taxon>Bacteria</taxon>
        <taxon>Bacillati</taxon>
        <taxon>Actinomycetota</taxon>
        <taxon>Actinomycetes</taxon>
        <taxon>Motilibacterales</taxon>
        <taxon>Motilibacteraceae</taxon>
        <taxon>Motilibacter</taxon>
    </lineage>
</organism>
<evidence type="ECO:0000256" key="6">
    <source>
        <dbReference type="HAMAP-Rule" id="MF_01216"/>
    </source>
</evidence>
<evidence type="ECO:0000313" key="8">
    <source>
        <dbReference type="EMBL" id="NHC15302.1"/>
    </source>
</evidence>
<reference evidence="8 9" key="1">
    <citation type="submission" date="2020-03" db="EMBL/GenBank/DDBJ databases">
        <title>Two novel Motilibacter sp.</title>
        <authorList>
            <person name="Liu S."/>
        </authorList>
    </citation>
    <scope>NUCLEOTIDE SEQUENCE [LARGE SCALE GENOMIC DNA]</scope>
    <source>
        <strain evidence="8 9">E257</strain>
    </source>
</reference>
<name>A0ABX0H0I8_9ACTN</name>
<dbReference type="InterPro" id="IPR029039">
    <property type="entry name" value="Flavoprotein-like_sf"/>
</dbReference>
<evidence type="ECO:0000313" key="9">
    <source>
        <dbReference type="Proteomes" id="UP000800981"/>
    </source>
</evidence>
<dbReference type="InterPro" id="IPR003680">
    <property type="entry name" value="Flavodoxin_fold"/>
</dbReference>
<evidence type="ECO:0000256" key="1">
    <source>
        <dbReference type="ARBA" id="ARBA00022630"/>
    </source>
</evidence>
<feature type="domain" description="Flavodoxin-like fold" evidence="7">
    <location>
        <begin position="3"/>
        <end position="178"/>
    </location>
</feature>
<keyword evidence="3 6" id="KW-0560">Oxidoreductase</keyword>
<keyword evidence="1 6" id="KW-0285">Flavoprotein</keyword>
<protein>
    <recommendedName>
        <fullName evidence="6">FMN dependent NADH:quinone oxidoreductase</fullName>
        <ecNumber evidence="6">1.6.5.-</ecNumber>
    </recommendedName>
    <alternativeName>
        <fullName evidence="6">Azo-dye reductase</fullName>
    </alternativeName>
    <alternativeName>
        <fullName evidence="6">FMN-dependent NADH-azo compound oxidoreductase</fullName>
    </alternativeName>
    <alternativeName>
        <fullName evidence="6">FMN-dependent NADH-azoreductase</fullName>
        <ecNumber evidence="6">1.7.1.17</ecNumber>
    </alternativeName>
</protein>
<comment type="caution">
    <text evidence="8">The sequence shown here is derived from an EMBL/GenBank/DDBJ whole genome shotgun (WGS) entry which is preliminary data.</text>
</comment>
<dbReference type="InterPro" id="IPR023048">
    <property type="entry name" value="NADH:quinone_OxRdtase_FMN_depd"/>
</dbReference>
<keyword evidence="4 6" id="KW-0520">NAD</keyword>
<dbReference type="Pfam" id="PF02525">
    <property type="entry name" value="Flavodoxin_2"/>
    <property type="match status" value="1"/>
</dbReference>
<proteinExistence type="inferred from homology"/>
<evidence type="ECO:0000256" key="4">
    <source>
        <dbReference type="ARBA" id="ARBA00023027"/>
    </source>
</evidence>
<comment type="subunit">
    <text evidence="6">Homodimer.</text>
</comment>
<evidence type="ECO:0000259" key="7">
    <source>
        <dbReference type="Pfam" id="PF02525"/>
    </source>
</evidence>
<comment type="catalytic activity">
    <reaction evidence="5">
        <text>N,N-dimethyl-1,4-phenylenediamine + anthranilate + 2 NAD(+) = 2-(4-dimethylaminophenyl)diazenylbenzoate + 2 NADH + 2 H(+)</text>
        <dbReference type="Rhea" id="RHEA:55872"/>
        <dbReference type="ChEBI" id="CHEBI:15378"/>
        <dbReference type="ChEBI" id="CHEBI:15783"/>
        <dbReference type="ChEBI" id="CHEBI:16567"/>
        <dbReference type="ChEBI" id="CHEBI:57540"/>
        <dbReference type="ChEBI" id="CHEBI:57945"/>
        <dbReference type="ChEBI" id="CHEBI:71579"/>
        <dbReference type="EC" id="1.7.1.17"/>
    </reaction>
    <physiologicalReaction direction="right-to-left" evidence="5">
        <dbReference type="Rhea" id="RHEA:55874"/>
    </physiologicalReaction>
</comment>
<evidence type="ECO:0000256" key="5">
    <source>
        <dbReference type="ARBA" id="ARBA00048542"/>
    </source>
</evidence>
<sequence>MTHLLHLDSSMRTEGSRSRKLSAHFADAWRAANPGGTVTYRDLAADPLPHLDQDAFLANVLAPEDRTPAQQAARELTETVVDELLAADEVVVGMPLYNFSAPTTFKAWSDRIVVPGLTIGEGGGLLGRVRITFTTARGGGYGPGTPREGWDHRAPWLLHALTAVGITDVRFIETELTLARESPAMAPLDLGAAEDKSLADAYAAIDALFAERSAAA</sequence>
<dbReference type="InterPro" id="IPR050104">
    <property type="entry name" value="FMN-dep_NADH:Q_OxRdtase_AzoR1"/>
</dbReference>
<keyword evidence="9" id="KW-1185">Reference proteome</keyword>
<comment type="function">
    <text evidence="6">Also exhibits azoreductase activity. Catalyzes the reductive cleavage of the azo bond in aromatic azo compounds to the corresponding amines.</text>
</comment>
<accession>A0ABX0H0I8</accession>
<feature type="binding site" evidence="6">
    <location>
        <position position="10"/>
    </location>
    <ligand>
        <name>FMN</name>
        <dbReference type="ChEBI" id="CHEBI:58210"/>
    </ligand>
</feature>
<dbReference type="SUPFAM" id="SSF52218">
    <property type="entry name" value="Flavoproteins"/>
    <property type="match status" value="1"/>
</dbReference>
<comment type="caution">
    <text evidence="6">Lacks conserved residue(s) required for the propagation of feature annotation.</text>
</comment>
<comment type="catalytic activity">
    <reaction evidence="6">
        <text>2 a quinone + NADH + H(+) = 2 a 1,4-benzosemiquinone + NAD(+)</text>
        <dbReference type="Rhea" id="RHEA:65952"/>
        <dbReference type="ChEBI" id="CHEBI:15378"/>
        <dbReference type="ChEBI" id="CHEBI:57540"/>
        <dbReference type="ChEBI" id="CHEBI:57945"/>
        <dbReference type="ChEBI" id="CHEBI:132124"/>
        <dbReference type="ChEBI" id="CHEBI:134225"/>
    </reaction>
</comment>
<evidence type="ECO:0000256" key="3">
    <source>
        <dbReference type="ARBA" id="ARBA00023002"/>
    </source>
</evidence>
<comment type="similarity">
    <text evidence="6">Belongs to the azoreductase type 1 family.</text>
</comment>
<dbReference type="Gene3D" id="3.40.50.360">
    <property type="match status" value="1"/>
</dbReference>
<feature type="binding site" evidence="6">
    <location>
        <begin position="16"/>
        <end position="18"/>
    </location>
    <ligand>
        <name>FMN</name>
        <dbReference type="ChEBI" id="CHEBI:58210"/>
    </ligand>
</feature>
<keyword evidence="2 6" id="KW-0288">FMN</keyword>
<dbReference type="PANTHER" id="PTHR43741:SF4">
    <property type="entry name" value="FMN-DEPENDENT NADH:QUINONE OXIDOREDUCTASE"/>
    <property type="match status" value="1"/>
</dbReference>
<dbReference type="EC" id="1.6.5.-" evidence="6"/>
<dbReference type="EMBL" id="JAANNP010000023">
    <property type="protein sequence ID" value="NHC15302.1"/>
    <property type="molecule type" value="Genomic_DNA"/>
</dbReference>
<dbReference type="Proteomes" id="UP000800981">
    <property type="component" value="Unassembled WGS sequence"/>
</dbReference>
<dbReference type="HAMAP" id="MF_01216">
    <property type="entry name" value="Azoreductase_type1"/>
    <property type="match status" value="1"/>
</dbReference>
<dbReference type="EC" id="1.7.1.17" evidence="6"/>
<gene>
    <name evidence="6" type="primary">azoR</name>
    <name evidence="8" type="ORF">G9H71_16085</name>
</gene>